<dbReference type="STRING" id="1116229.S3CFV3"/>
<dbReference type="EC" id="2.3.1.225" evidence="10"/>
<dbReference type="eggNOG" id="KOG1312">
    <property type="taxonomic scope" value="Eukaryota"/>
</dbReference>
<evidence type="ECO:0000256" key="4">
    <source>
        <dbReference type="ARBA" id="ARBA00022989"/>
    </source>
</evidence>
<dbReference type="PANTHER" id="PTHR22883">
    <property type="entry name" value="ZINC FINGER DHHC DOMAIN CONTAINING PROTEIN"/>
    <property type="match status" value="1"/>
</dbReference>
<dbReference type="GeneID" id="19460357"/>
<keyword evidence="6" id="KW-0564">Palmitate</keyword>
<organism evidence="12 13">
    <name type="scientific">Glarea lozoyensis (strain ATCC 20868 / MF5171)</name>
    <dbReference type="NCBI Taxonomy" id="1116229"/>
    <lineage>
        <taxon>Eukaryota</taxon>
        <taxon>Fungi</taxon>
        <taxon>Dikarya</taxon>
        <taxon>Ascomycota</taxon>
        <taxon>Pezizomycotina</taxon>
        <taxon>Leotiomycetes</taxon>
        <taxon>Helotiales</taxon>
        <taxon>Helotiaceae</taxon>
        <taxon>Glarea</taxon>
    </lineage>
</organism>
<comment type="catalytic activity">
    <reaction evidence="9 10">
        <text>L-cysteinyl-[protein] + hexadecanoyl-CoA = S-hexadecanoyl-L-cysteinyl-[protein] + CoA</text>
        <dbReference type="Rhea" id="RHEA:36683"/>
        <dbReference type="Rhea" id="RHEA-COMP:10131"/>
        <dbReference type="Rhea" id="RHEA-COMP:11032"/>
        <dbReference type="ChEBI" id="CHEBI:29950"/>
        <dbReference type="ChEBI" id="CHEBI:57287"/>
        <dbReference type="ChEBI" id="CHEBI:57379"/>
        <dbReference type="ChEBI" id="CHEBI:74151"/>
        <dbReference type="EC" id="2.3.1.225"/>
    </reaction>
</comment>
<keyword evidence="4 10" id="KW-1133">Transmembrane helix</keyword>
<dbReference type="AlphaFoldDB" id="S3CFV3"/>
<evidence type="ECO:0000256" key="6">
    <source>
        <dbReference type="ARBA" id="ARBA00023139"/>
    </source>
</evidence>
<dbReference type="HOGENOM" id="CLU_042181_2_1_1"/>
<comment type="domain">
    <text evidence="10">The DHHC domain is required for palmitoyltransferase activity.</text>
</comment>
<gene>
    <name evidence="12" type="ORF">GLAREA_01299</name>
</gene>
<comment type="subcellular location">
    <subcellularLocation>
        <location evidence="1">Membrane</location>
        <topology evidence="1">Multi-pass membrane protein</topology>
    </subcellularLocation>
</comment>
<feature type="transmembrane region" description="Helical" evidence="10">
    <location>
        <begin position="260"/>
        <end position="286"/>
    </location>
</feature>
<dbReference type="InterPro" id="IPR001594">
    <property type="entry name" value="Palmitoyltrfase_DHHC"/>
</dbReference>
<evidence type="ECO:0000256" key="8">
    <source>
        <dbReference type="ARBA" id="ARBA00023315"/>
    </source>
</evidence>
<keyword evidence="2 10" id="KW-0808">Transferase</keyword>
<evidence type="ECO:0000256" key="10">
    <source>
        <dbReference type="RuleBase" id="RU079119"/>
    </source>
</evidence>
<dbReference type="PANTHER" id="PTHR22883:SF288">
    <property type="entry name" value="PALMITOYLTRANSFERASE SWF1"/>
    <property type="match status" value="1"/>
</dbReference>
<feature type="transmembrane region" description="Helical" evidence="10">
    <location>
        <begin position="200"/>
        <end position="223"/>
    </location>
</feature>
<feature type="transmembrane region" description="Helical" evidence="10">
    <location>
        <begin position="7"/>
        <end position="24"/>
    </location>
</feature>
<evidence type="ECO:0000256" key="5">
    <source>
        <dbReference type="ARBA" id="ARBA00023136"/>
    </source>
</evidence>
<evidence type="ECO:0000256" key="3">
    <source>
        <dbReference type="ARBA" id="ARBA00022692"/>
    </source>
</evidence>
<dbReference type="Pfam" id="PF01529">
    <property type="entry name" value="DHHC"/>
    <property type="match status" value="1"/>
</dbReference>
<protein>
    <recommendedName>
        <fullName evidence="10">Palmitoyltransferase</fullName>
        <ecNumber evidence="10">2.3.1.225</ecNumber>
    </recommendedName>
</protein>
<evidence type="ECO:0000256" key="7">
    <source>
        <dbReference type="ARBA" id="ARBA00023288"/>
    </source>
</evidence>
<dbReference type="RefSeq" id="XP_008086706.1">
    <property type="nucleotide sequence ID" value="XM_008088515.1"/>
</dbReference>
<dbReference type="GO" id="GO:0005783">
    <property type="term" value="C:endoplasmic reticulum"/>
    <property type="evidence" value="ECO:0007669"/>
    <property type="project" value="TreeGrafter"/>
</dbReference>
<sequence length="391" mass="45069">MGLVRNVALAVLLISFFTFAAFFGRLPALRNTPIGALHRLLWIHIPNGLRRLDQKLTGGRISITTTRWAHTLWNDKHPLIMIFFILLLLVSEVLFLPPAWTFMSNQRKITATTLLSLPYIFLYKSVYTDPGYITSTNHTHALTLYPYDFTLFHPGQNCRTCHLLKPARSKHCQICKRCITKLDHHCIFINNCVGYNNQHFFILLLLTTATLISYASYIGFSILSAEILRNLSSWTPTGKGYTWGEYINIWAWAMQEYTRIGAVTLLCLLTAPLVWGLLGYHLYLIWAGTTTNESMKWSDWTVEMHDGLAFKRPISPSRIKNEEYESSFTTWPVESQQVLVRTSNGKPPKMDFEIGEGEWVRVWGLKDVENLYDLGLWDNLRDVFLKRRAVA</sequence>
<dbReference type="GO" id="GO:0005794">
    <property type="term" value="C:Golgi apparatus"/>
    <property type="evidence" value="ECO:0007669"/>
    <property type="project" value="TreeGrafter"/>
</dbReference>
<proteinExistence type="inferred from homology"/>
<dbReference type="OMA" id="HIYLIWA"/>
<evidence type="ECO:0000259" key="11">
    <source>
        <dbReference type="Pfam" id="PF01529"/>
    </source>
</evidence>
<reference evidence="12 13" key="1">
    <citation type="journal article" date="2013" name="BMC Genomics">
        <title>Genomics-driven discovery of the pneumocandin biosynthetic gene cluster in the fungus Glarea lozoyensis.</title>
        <authorList>
            <person name="Chen L."/>
            <person name="Yue Q."/>
            <person name="Zhang X."/>
            <person name="Xiang M."/>
            <person name="Wang C."/>
            <person name="Li S."/>
            <person name="Che Y."/>
            <person name="Ortiz-Lopez F.J."/>
            <person name="Bills G.F."/>
            <person name="Liu X."/>
            <person name="An Z."/>
        </authorList>
    </citation>
    <scope>NUCLEOTIDE SEQUENCE [LARGE SCALE GENOMIC DNA]</scope>
    <source>
        <strain evidence="13">ATCC 20868 / MF5171</strain>
    </source>
</reference>
<dbReference type="Proteomes" id="UP000016922">
    <property type="component" value="Unassembled WGS sequence"/>
</dbReference>
<dbReference type="GO" id="GO:0006612">
    <property type="term" value="P:protein targeting to membrane"/>
    <property type="evidence" value="ECO:0007669"/>
    <property type="project" value="TreeGrafter"/>
</dbReference>
<evidence type="ECO:0000313" key="12">
    <source>
        <dbReference type="EMBL" id="EPE25387.1"/>
    </source>
</evidence>
<dbReference type="KEGG" id="glz:GLAREA_01299"/>
<dbReference type="InterPro" id="IPR039859">
    <property type="entry name" value="PFA4/ZDH16/20/ERF2-like"/>
</dbReference>
<name>S3CFV3_GLAL2</name>
<dbReference type="GO" id="GO:0019706">
    <property type="term" value="F:protein-cysteine S-palmitoyltransferase activity"/>
    <property type="evidence" value="ECO:0007669"/>
    <property type="project" value="UniProtKB-EC"/>
</dbReference>
<keyword evidence="5 10" id="KW-0472">Membrane</keyword>
<dbReference type="PROSITE" id="PS50216">
    <property type="entry name" value="DHHC"/>
    <property type="match status" value="1"/>
</dbReference>
<comment type="similarity">
    <text evidence="10">Belongs to the DHHC palmitoyltransferase family.</text>
</comment>
<keyword evidence="13" id="KW-1185">Reference proteome</keyword>
<evidence type="ECO:0000256" key="2">
    <source>
        <dbReference type="ARBA" id="ARBA00022679"/>
    </source>
</evidence>
<feature type="transmembrane region" description="Helical" evidence="10">
    <location>
        <begin position="79"/>
        <end position="100"/>
    </location>
</feature>
<keyword evidence="7" id="KW-0449">Lipoprotein</keyword>
<keyword evidence="8 10" id="KW-0012">Acyltransferase</keyword>
<evidence type="ECO:0000256" key="1">
    <source>
        <dbReference type="ARBA" id="ARBA00004141"/>
    </source>
</evidence>
<evidence type="ECO:0000313" key="13">
    <source>
        <dbReference type="Proteomes" id="UP000016922"/>
    </source>
</evidence>
<feature type="domain" description="Palmitoyltransferase DHHC" evidence="11">
    <location>
        <begin position="154"/>
        <end position="297"/>
    </location>
</feature>
<dbReference type="GO" id="GO:0016020">
    <property type="term" value="C:membrane"/>
    <property type="evidence" value="ECO:0007669"/>
    <property type="project" value="UniProtKB-SubCell"/>
</dbReference>
<accession>S3CFV3</accession>
<keyword evidence="3 10" id="KW-0812">Transmembrane</keyword>
<dbReference type="EMBL" id="KE145371">
    <property type="protein sequence ID" value="EPE25387.1"/>
    <property type="molecule type" value="Genomic_DNA"/>
</dbReference>
<evidence type="ECO:0000256" key="9">
    <source>
        <dbReference type="ARBA" id="ARBA00048048"/>
    </source>
</evidence>
<dbReference type="OrthoDB" id="9909019at2759"/>